<keyword evidence="2" id="KW-1185">Reference proteome</keyword>
<dbReference type="RefSeq" id="WP_188738098.1">
    <property type="nucleotide sequence ID" value="NZ_BMII01000008.1"/>
</dbReference>
<organism evidence="1 2">
    <name type="scientific">Shewanella inventionis</name>
    <dbReference type="NCBI Taxonomy" id="1738770"/>
    <lineage>
        <taxon>Bacteria</taxon>
        <taxon>Pseudomonadati</taxon>
        <taxon>Pseudomonadota</taxon>
        <taxon>Gammaproteobacteria</taxon>
        <taxon>Alteromonadales</taxon>
        <taxon>Shewanellaceae</taxon>
        <taxon>Shewanella</taxon>
    </lineage>
</organism>
<sequence length="197" mass="23563">MKHSVSVNQAALATVGLTDLMYQHYCYKNGMPIYLGTGTYRPRLNFVIESANEQERDWHISVMLTMCFERLECSGGNSVGISLLYQWILEVFTAEEILSRIEGVFNKRIKYQMLKQEWERDFDREEMASQFVSDDFCPAGEVHYRYVYHYSVEDCMYKSQRYKVGDFEDDFWEDHKYWFDYYGPEEDEVGLINYLDY</sequence>
<evidence type="ECO:0000313" key="1">
    <source>
        <dbReference type="EMBL" id="GGB53430.1"/>
    </source>
</evidence>
<gene>
    <name evidence="1" type="ORF">GCM10011607_12480</name>
</gene>
<accession>A0ABQ1IXE6</accession>
<dbReference type="EMBL" id="BMII01000008">
    <property type="protein sequence ID" value="GGB53430.1"/>
    <property type="molecule type" value="Genomic_DNA"/>
</dbReference>
<dbReference type="Proteomes" id="UP000617555">
    <property type="component" value="Unassembled WGS sequence"/>
</dbReference>
<evidence type="ECO:0000313" key="2">
    <source>
        <dbReference type="Proteomes" id="UP000617555"/>
    </source>
</evidence>
<comment type="caution">
    <text evidence="1">The sequence shown here is derived from an EMBL/GenBank/DDBJ whole genome shotgun (WGS) entry which is preliminary data.</text>
</comment>
<reference evidence="2" key="1">
    <citation type="journal article" date="2019" name="Int. J. Syst. Evol. Microbiol.">
        <title>The Global Catalogue of Microorganisms (GCM) 10K type strain sequencing project: providing services to taxonomists for standard genome sequencing and annotation.</title>
        <authorList>
            <consortium name="The Broad Institute Genomics Platform"/>
            <consortium name="The Broad Institute Genome Sequencing Center for Infectious Disease"/>
            <person name="Wu L."/>
            <person name="Ma J."/>
        </authorList>
    </citation>
    <scope>NUCLEOTIDE SEQUENCE [LARGE SCALE GENOMIC DNA]</scope>
    <source>
        <strain evidence="2">CGMCC 1.15339</strain>
    </source>
</reference>
<name>A0ABQ1IXE6_9GAMM</name>
<proteinExistence type="predicted"/>
<protein>
    <submittedName>
        <fullName evidence="1">Uncharacterized protein</fullName>
    </submittedName>
</protein>